<evidence type="ECO:0000313" key="2">
    <source>
        <dbReference type="EMBL" id="MEE2036916.1"/>
    </source>
</evidence>
<gene>
    <name evidence="2" type="ORF">Q8791_06750</name>
</gene>
<dbReference type="CDD" id="cd00519">
    <property type="entry name" value="Lipase_3"/>
    <property type="match status" value="1"/>
</dbReference>
<dbReference type="InterPro" id="IPR029058">
    <property type="entry name" value="AB_hydrolase_fold"/>
</dbReference>
<dbReference type="Gene3D" id="3.40.50.1820">
    <property type="entry name" value="alpha/beta hydrolase"/>
    <property type="match status" value="1"/>
</dbReference>
<feature type="domain" description="Fungal lipase-type" evidence="1">
    <location>
        <begin position="75"/>
        <end position="207"/>
    </location>
</feature>
<dbReference type="Proteomes" id="UP001356095">
    <property type="component" value="Unassembled WGS sequence"/>
</dbReference>
<dbReference type="EC" id="3.1.1.-" evidence="2"/>
<dbReference type="PANTHER" id="PTHR45856">
    <property type="entry name" value="ALPHA/BETA-HYDROLASES SUPERFAMILY PROTEIN"/>
    <property type="match status" value="1"/>
</dbReference>
<sequence length="275" mass="30291">MTTVAFDHTTTDYRVPHALCLAHASKLAYADPDTARRQAAEWGFDRFRFFEADFAPPFALDHTQGYTMASDTMVVTAFRGTEPTQIMDWLSDSKAPMVRHSSAQGRVHWGFSTAVDAVHPQMSRAVEEFRTEGQSLWFTGHSLGGALAMLAAARAYFDTPSQLADGVYTFGQPRTCDRELAAAYDEALRGRTFRFVNNNDIVAQVPPGPLYAHVAEERYFDADGRLRSQAPGLLGGLSDRARGYALDAAAFKLDADGITDHFMDAYIACLETAGR</sequence>
<dbReference type="PANTHER" id="PTHR45856:SF24">
    <property type="entry name" value="FUNGAL LIPASE-LIKE DOMAIN-CONTAINING PROTEIN"/>
    <property type="match status" value="1"/>
</dbReference>
<protein>
    <submittedName>
        <fullName evidence="2">Lipase family protein</fullName>
        <ecNumber evidence="2">3.1.1.-</ecNumber>
    </submittedName>
</protein>
<dbReference type="RefSeq" id="WP_330090719.1">
    <property type="nucleotide sequence ID" value="NZ_JAUZMY010000005.1"/>
</dbReference>
<dbReference type="InterPro" id="IPR002921">
    <property type="entry name" value="Fungal_lipase-type"/>
</dbReference>
<evidence type="ECO:0000259" key="1">
    <source>
        <dbReference type="Pfam" id="PF01764"/>
    </source>
</evidence>
<accession>A0ABU7K3U1</accession>
<reference evidence="2 3" key="1">
    <citation type="submission" date="2023-08" db="EMBL/GenBank/DDBJ databases">
        <authorList>
            <person name="Girao M."/>
            <person name="Carvalho M.F."/>
        </authorList>
    </citation>
    <scope>NUCLEOTIDE SEQUENCE [LARGE SCALE GENOMIC DNA]</scope>
    <source>
        <strain evidence="2 3">CT-R113</strain>
    </source>
</reference>
<name>A0ABU7K3U1_9ACTN</name>
<dbReference type="Pfam" id="PF01764">
    <property type="entry name" value="Lipase_3"/>
    <property type="match status" value="1"/>
</dbReference>
<evidence type="ECO:0000313" key="3">
    <source>
        <dbReference type="Proteomes" id="UP001356095"/>
    </source>
</evidence>
<comment type="caution">
    <text evidence="2">The sequence shown here is derived from an EMBL/GenBank/DDBJ whole genome shotgun (WGS) entry which is preliminary data.</text>
</comment>
<proteinExistence type="predicted"/>
<keyword evidence="3" id="KW-1185">Reference proteome</keyword>
<dbReference type="InterPro" id="IPR051218">
    <property type="entry name" value="Sec_MonoDiacylglyc_Lipase"/>
</dbReference>
<dbReference type="EMBL" id="JAUZMY010000005">
    <property type="protein sequence ID" value="MEE2036916.1"/>
    <property type="molecule type" value="Genomic_DNA"/>
</dbReference>
<dbReference type="GO" id="GO:0016787">
    <property type="term" value="F:hydrolase activity"/>
    <property type="evidence" value="ECO:0007669"/>
    <property type="project" value="UniProtKB-KW"/>
</dbReference>
<dbReference type="SUPFAM" id="SSF53474">
    <property type="entry name" value="alpha/beta-Hydrolases"/>
    <property type="match status" value="1"/>
</dbReference>
<organism evidence="2 3">
    <name type="scientific">Nocardiopsis codii</name>
    <dbReference type="NCBI Taxonomy" id="3065942"/>
    <lineage>
        <taxon>Bacteria</taxon>
        <taxon>Bacillati</taxon>
        <taxon>Actinomycetota</taxon>
        <taxon>Actinomycetes</taxon>
        <taxon>Streptosporangiales</taxon>
        <taxon>Nocardiopsidaceae</taxon>
        <taxon>Nocardiopsis</taxon>
    </lineage>
</organism>
<keyword evidence="2" id="KW-0378">Hydrolase</keyword>